<dbReference type="Pfam" id="PF13520">
    <property type="entry name" value="AA_permease_2"/>
    <property type="match status" value="1"/>
</dbReference>
<evidence type="ECO:0000313" key="7">
    <source>
        <dbReference type="EMBL" id="KAG0142042.1"/>
    </source>
</evidence>
<dbReference type="Gene3D" id="1.20.1740.10">
    <property type="entry name" value="Amino acid/polyamine transporter I"/>
    <property type="match status" value="1"/>
</dbReference>
<keyword evidence="5 6" id="KW-0472">Membrane</keyword>
<keyword evidence="2" id="KW-0813">Transport</keyword>
<keyword evidence="3 6" id="KW-0812">Transmembrane</keyword>
<proteinExistence type="predicted"/>
<reference evidence="7" key="1">
    <citation type="submission" date="2013-11" db="EMBL/GenBank/DDBJ databases">
        <title>Genome sequence of the fusiform rust pathogen reveals effectors for host alternation and coevolution with pine.</title>
        <authorList>
            <consortium name="DOE Joint Genome Institute"/>
            <person name="Smith K."/>
            <person name="Pendleton A."/>
            <person name="Kubisiak T."/>
            <person name="Anderson C."/>
            <person name="Salamov A."/>
            <person name="Aerts A."/>
            <person name="Riley R."/>
            <person name="Clum A."/>
            <person name="Lindquist E."/>
            <person name="Ence D."/>
            <person name="Campbell M."/>
            <person name="Kronenberg Z."/>
            <person name="Feau N."/>
            <person name="Dhillon B."/>
            <person name="Hamelin R."/>
            <person name="Burleigh J."/>
            <person name="Smith J."/>
            <person name="Yandell M."/>
            <person name="Nelson C."/>
            <person name="Grigoriev I."/>
            <person name="Davis J."/>
        </authorList>
    </citation>
    <scope>NUCLEOTIDE SEQUENCE</scope>
    <source>
        <strain evidence="7">G11</strain>
    </source>
</reference>
<sequence length="158" mass="17023">MGLLPSFVSVMVHNLAYGRTGGMVWGWVVFMIPIQCIACSLAELCSAIPTSGGLYYAAAFLAPVGYGPLASWITGWSHWIAQVTGPPSGDYALASMIFAVLLPTKTSARKVNRLVGPEIVKPRSSGEVWGTIHNGTDYSDGIAVFNVFHRSELDYVRL</sequence>
<dbReference type="PANTHER" id="PTHR45649">
    <property type="entry name" value="AMINO-ACID PERMEASE BAT1"/>
    <property type="match status" value="1"/>
</dbReference>
<evidence type="ECO:0000256" key="5">
    <source>
        <dbReference type="ARBA" id="ARBA00023136"/>
    </source>
</evidence>
<evidence type="ECO:0000256" key="6">
    <source>
        <dbReference type="SAM" id="Phobius"/>
    </source>
</evidence>
<dbReference type="InterPro" id="IPR002293">
    <property type="entry name" value="AA/rel_permease1"/>
</dbReference>
<dbReference type="AlphaFoldDB" id="A0A9P6T7H0"/>
<comment type="caution">
    <text evidence="7">The sequence shown here is derived from an EMBL/GenBank/DDBJ whole genome shotgun (WGS) entry which is preliminary data.</text>
</comment>
<evidence type="ECO:0000256" key="2">
    <source>
        <dbReference type="ARBA" id="ARBA00022448"/>
    </source>
</evidence>
<feature type="transmembrane region" description="Helical" evidence="6">
    <location>
        <begin position="54"/>
        <end position="73"/>
    </location>
</feature>
<name>A0A9P6T7H0_9BASI</name>
<dbReference type="GO" id="GO:0022857">
    <property type="term" value="F:transmembrane transporter activity"/>
    <property type="evidence" value="ECO:0007669"/>
    <property type="project" value="InterPro"/>
</dbReference>
<keyword evidence="4 6" id="KW-1133">Transmembrane helix</keyword>
<dbReference type="OrthoDB" id="4476201at2759"/>
<accession>A0A9P6T7H0</accession>
<evidence type="ECO:0000256" key="4">
    <source>
        <dbReference type="ARBA" id="ARBA00022989"/>
    </source>
</evidence>
<evidence type="ECO:0000256" key="3">
    <source>
        <dbReference type="ARBA" id="ARBA00022692"/>
    </source>
</evidence>
<dbReference type="PANTHER" id="PTHR45649:SF29">
    <property type="entry name" value="AMINO ACID TRANSPORTER (EUROFUNG)"/>
    <property type="match status" value="1"/>
</dbReference>
<dbReference type="GO" id="GO:0016020">
    <property type="term" value="C:membrane"/>
    <property type="evidence" value="ECO:0007669"/>
    <property type="project" value="UniProtKB-SubCell"/>
</dbReference>
<dbReference type="EMBL" id="MU167362">
    <property type="protein sequence ID" value="KAG0142042.1"/>
    <property type="molecule type" value="Genomic_DNA"/>
</dbReference>
<feature type="transmembrane region" description="Helical" evidence="6">
    <location>
        <begin position="24"/>
        <end position="42"/>
    </location>
</feature>
<protein>
    <submittedName>
        <fullName evidence="7">Uncharacterized protein</fullName>
    </submittedName>
</protein>
<comment type="subcellular location">
    <subcellularLocation>
        <location evidence="1">Membrane</location>
        <topology evidence="1">Multi-pass membrane protein</topology>
    </subcellularLocation>
</comment>
<evidence type="ECO:0000256" key="1">
    <source>
        <dbReference type="ARBA" id="ARBA00004141"/>
    </source>
</evidence>
<feature type="transmembrane region" description="Helical" evidence="6">
    <location>
        <begin position="79"/>
        <end position="102"/>
    </location>
</feature>
<organism evidence="7 8">
    <name type="scientific">Cronartium quercuum f. sp. fusiforme G11</name>
    <dbReference type="NCBI Taxonomy" id="708437"/>
    <lineage>
        <taxon>Eukaryota</taxon>
        <taxon>Fungi</taxon>
        <taxon>Dikarya</taxon>
        <taxon>Basidiomycota</taxon>
        <taxon>Pucciniomycotina</taxon>
        <taxon>Pucciniomycetes</taxon>
        <taxon>Pucciniales</taxon>
        <taxon>Coleosporiaceae</taxon>
        <taxon>Cronartium</taxon>
    </lineage>
</organism>
<gene>
    <name evidence="7" type="ORF">CROQUDRAFT_98025</name>
</gene>
<dbReference type="Proteomes" id="UP000886653">
    <property type="component" value="Unassembled WGS sequence"/>
</dbReference>
<keyword evidence="8" id="KW-1185">Reference proteome</keyword>
<evidence type="ECO:0000313" key="8">
    <source>
        <dbReference type="Proteomes" id="UP000886653"/>
    </source>
</evidence>